<evidence type="ECO:0000256" key="4">
    <source>
        <dbReference type="SAM" id="Phobius"/>
    </source>
</evidence>
<dbReference type="Gene3D" id="2.30.30.100">
    <property type="match status" value="4"/>
</dbReference>
<keyword evidence="4" id="KW-0472">Membrane</keyword>
<dbReference type="Proteomes" id="UP000663881">
    <property type="component" value="Unassembled WGS sequence"/>
</dbReference>
<evidence type="ECO:0000313" key="5">
    <source>
        <dbReference type="EMBL" id="CAF1169870.1"/>
    </source>
</evidence>
<keyword evidence="3" id="KW-0325">Glycoprotein</keyword>
<dbReference type="EMBL" id="CAJNON010000286">
    <property type="protein sequence ID" value="CAF1169870.1"/>
    <property type="molecule type" value="Genomic_DNA"/>
</dbReference>
<keyword evidence="2" id="KW-0677">Repeat</keyword>
<gene>
    <name evidence="6" type="ORF">OKA104_LOCUS13657</name>
    <name evidence="5" type="ORF">VCS650_LOCUS23858</name>
</gene>
<dbReference type="EMBL" id="CAJOAY010000695">
    <property type="protein sequence ID" value="CAF3717958.1"/>
    <property type="molecule type" value="Genomic_DNA"/>
</dbReference>
<feature type="transmembrane region" description="Helical" evidence="4">
    <location>
        <begin position="44"/>
        <end position="71"/>
    </location>
</feature>
<evidence type="ECO:0000313" key="6">
    <source>
        <dbReference type="EMBL" id="CAF3717958.1"/>
    </source>
</evidence>
<dbReference type="InterPro" id="IPR013519">
    <property type="entry name" value="Int_alpha_beta-p"/>
</dbReference>
<name>A0A818VYY4_9BILA</name>
<dbReference type="PANTHER" id="PTHR46580:SF4">
    <property type="entry name" value="ATP_GTP-BINDING PROTEIN"/>
    <property type="match status" value="1"/>
</dbReference>
<reference evidence="6" key="1">
    <citation type="submission" date="2021-02" db="EMBL/GenBank/DDBJ databases">
        <authorList>
            <person name="Nowell W R."/>
        </authorList>
    </citation>
    <scope>NUCLEOTIDE SEQUENCE</scope>
</reference>
<organism evidence="6 7">
    <name type="scientific">Adineta steineri</name>
    <dbReference type="NCBI Taxonomy" id="433720"/>
    <lineage>
        <taxon>Eukaryota</taxon>
        <taxon>Metazoa</taxon>
        <taxon>Spiralia</taxon>
        <taxon>Gnathifera</taxon>
        <taxon>Rotifera</taxon>
        <taxon>Eurotatoria</taxon>
        <taxon>Bdelloidea</taxon>
        <taxon>Adinetida</taxon>
        <taxon>Adinetidae</taxon>
        <taxon>Adineta</taxon>
    </lineage>
</organism>
<evidence type="ECO:0000313" key="7">
    <source>
        <dbReference type="Proteomes" id="UP000663881"/>
    </source>
</evidence>
<protein>
    <submittedName>
        <fullName evidence="6">Uncharacterized protein</fullName>
    </submittedName>
</protein>
<feature type="transmembrane region" description="Helical" evidence="4">
    <location>
        <begin position="6"/>
        <end position="32"/>
    </location>
</feature>
<feature type="transmembrane region" description="Helical" evidence="4">
    <location>
        <begin position="203"/>
        <end position="230"/>
    </location>
</feature>
<proteinExistence type="predicted"/>
<keyword evidence="4" id="KW-1133">Transmembrane helix</keyword>
<dbReference type="Proteomes" id="UP000663891">
    <property type="component" value="Unassembled WGS sequence"/>
</dbReference>
<evidence type="ECO:0000256" key="1">
    <source>
        <dbReference type="ARBA" id="ARBA00022729"/>
    </source>
</evidence>
<accession>A0A818VYY4</accession>
<dbReference type="PANTHER" id="PTHR46580">
    <property type="entry name" value="SENSOR KINASE-RELATED"/>
    <property type="match status" value="1"/>
</dbReference>
<dbReference type="SUPFAM" id="SSF69318">
    <property type="entry name" value="Integrin alpha N-terminal domain"/>
    <property type="match status" value="5"/>
</dbReference>
<keyword evidence="1" id="KW-0732">Signal</keyword>
<sequence length="1636" mass="177580">MSGTNILMNCSTLAIHIFSMVISLIILGLIVYRFHHNKLYRRQIYIQISLILIVMSVPGFPTLFFLFQFIITGEIHPFADRTHELCVSINALGFTFGFSILNSFTQLLPPLSTDEGSNMTRQMTLANNYISNKNKIINLFIEMISTDDDDNIQVIELADFGESSIEPEEISKLPSNTHNEIKQNNNEINDTISKHLPGGISNLTVGFISFFLFTCIMATAGIIIVCLTAPKPQRAKCELKFSAVLTNPIEYKVDSRSIAVADLNNDTWLDFVTADSNVNGISIYYGNKDGNFIKQNEYSTGSNSIPYMVAIGDLNNDYQLDIVVTDIGINNIRIFFGFGNGSFINYKDISTYSSRPIFINLVDFNNDTLLDMITINYGKNTISIYYSSGNGTFLNPLNYSTGYDSLSSSLITGDFNNDQYLDIAITNYGTNNIQILFGNHNRSLNNEMIIYTGINSHPSSIAVGYFNMDSFLDIAITNYGTKTIGVFINSGNGNFPNQTIYPINSTSPYSIDIGDFNQDNEMDLAIIGIGINNTGLLLGYGDGTFTDARMNSSGSSSSISFAVCDFNKDNRLDMIIVNNDTDSIDIIVGYFEGYKRPVMFTTGSSPRSLAIGDFNNDSKLDIVVGNYLNKSISILFGYANGSFAQQMTYGTTYGPYSLAIGDFNNDNRLDIVVVLISYSNNVLVYLGDGNGSFPNKIPYTISISPQAVAVGDFNNDNQLDIVVTYPGYTYVYVVFGDGSGSFTDTTVCKTGSQPYSVVVGDFNNDNHLDIAVPNYDDNTISVILGYGNGSFKDQIICSTGNTPYYIAVGDFNNDSQLDIAVANYNSRNIGIFLGFGNGTFATQVTYAAKNSPTSLVVGDINNDTRLDIIISSPLLTAVVVLFGDNDGNGTFPTNMAFYTGVYSYPVAIGDFDNDTRLDIVVAQYNSSNISVIHQYNRGAIYNQDSYASGGGSSLRSFIIADLNNDNHSDIIVANYGTDDVGILFGYGNSTFMEQITFDMTSNSHPSSITINDFNGDSYIDIAVANYGTQNLGMLLGNGNRSFAIQAIYQDDVAFSPIAIASGNFDNDNRSEVIVAYDGSDNVDIFFSYNTGSFTNQTTYPTGSQPYAVAVGDFNNDTHLDVVVANANANNVSILLGYGNGSFTSQVTYATGSFPESLAVGDFNNDNQLDIVVGNALGGNIIILLGFGNGSFIAQSPISTDATPRCIAIGDFNNDTKLDIVVTSLTYNRTNIFLGSGDGSFALFKRYPTGHSPRSVAIGDFDNDGQLDLVTANYDDNNVGVRLGNGDGSFKSQMTFSTDIGAQYVAVGDFDKDNNLDIVVVASYQAKMNFLGGYGNGSFQNRTTYPIGSLSLSLAVGDFNNDTLLDVVLSNQGSNDISILLGYGNGTFATQIRHSTGSGPYFVAIGDFNNDNLLDVIVPDSQNDNAMILFGCTNEVFVKKTTLSTTKNSRPKSFIIEDFNNDTYMDIVITNSGTNNIGIFLGYGNTSFSNQTTYSTGLNSSPSGIAFGDFNNDTILDIVVTNSASNNIGVFLGSGNGLFQNQTTYSTGPSSRPYSVAVKDINNDSILDFAVTNYASSEISLFLGYSNGTFANQIIYAMEYGSEPFSIIIDDFNDDKKLDCAIANNGTDNLNIFLQTC</sequence>
<dbReference type="OrthoDB" id="418951at2759"/>
<dbReference type="InterPro" id="IPR013517">
    <property type="entry name" value="FG-GAP"/>
</dbReference>
<dbReference type="Pfam" id="PF13517">
    <property type="entry name" value="FG-GAP_3"/>
    <property type="match status" value="12"/>
</dbReference>
<keyword evidence="4" id="KW-0812">Transmembrane</keyword>
<feature type="transmembrane region" description="Helical" evidence="4">
    <location>
        <begin position="91"/>
        <end position="111"/>
    </location>
</feature>
<dbReference type="InterPro" id="IPR028994">
    <property type="entry name" value="Integrin_alpha_N"/>
</dbReference>
<dbReference type="SMART" id="SM00191">
    <property type="entry name" value="Int_alpha"/>
    <property type="match status" value="10"/>
</dbReference>
<comment type="caution">
    <text evidence="6">The sequence shown here is derived from an EMBL/GenBank/DDBJ whole genome shotgun (WGS) entry which is preliminary data.</text>
</comment>
<dbReference type="Gene3D" id="2.130.10.130">
    <property type="entry name" value="Integrin alpha, N-terminal"/>
    <property type="match status" value="6"/>
</dbReference>
<evidence type="ECO:0000256" key="2">
    <source>
        <dbReference type="ARBA" id="ARBA00022737"/>
    </source>
</evidence>
<evidence type="ECO:0000256" key="3">
    <source>
        <dbReference type="ARBA" id="ARBA00023180"/>
    </source>
</evidence>